<protein>
    <submittedName>
        <fullName evidence="1">Uncharacterized protein</fullName>
    </submittedName>
</protein>
<name>L7JVI6_TRAHO</name>
<dbReference type="Proteomes" id="UP000011185">
    <property type="component" value="Unassembled WGS sequence"/>
</dbReference>
<dbReference type="InParanoid" id="L7JVI6"/>
<reference evidence="1 2" key="1">
    <citation type="journal article" date="2012" name="PLoS Pathog.">
        <title>The genome of the obligate intracellular parasite Trachipleistophora hominis: new insights into microsporidian genome dynamics and reductive evolution.</title>
        <authorList>
            <person name="Heinz E."/>
            <person name="Williams T.A."/>
            <person name="Nakjang S."/>
            <person name="Noel C.J."/>
            <person name="Swan D.C."/>
            <person name="Goldberg A.V."/>
            <person name="Harris S.R."/>
            <person name="Weinmaier T."/>
            <person name="Markert S."/>
            <person name="Becher D."/>
            <person name="Bernhardt J."/>
            <person name="Dagan T."/>
            <person name="Hacker C."/>
            <person name="Lucocq J.M."/>
            <person name="Schweder T."/>
            <person name="Rattei T."/>
            <person name="Hall N."/>
            <person name="Hirt R.P."/>
            <person name="Embley T.M."/>
        </authorList>
    </citation>
    <scope>NUCLEOTIDE SEQUENCE [LARGE SCALE GENOMIC DNA]</scope>
</reference>
<dbReference type="AlphaFoldDB" id="L7JVI6"/>
<keyword evidence="2" id="KW-1185">Reference proteome</keyword>
<dbReference type="HOGENOM" id="CLU_2529070_0_0_1"/>
<dbReference type="VEuPathDB" id="MicrosporidiaDB:THOM_1538"/>
<accession>L7JVI6</accession>
<evidence type="ECO:0000313" key="2">
    <source>
        <dbReference type="Proteomes" id="UP000011185"/>
    </source>
</evidence>
<dbReference type="EMBL" id="JH993952">
    <property type="protein sequence ID" value="ELQ75498.1"/>
    <property type="molecule type" value="Genomic_DNA"/>
</dbReference>
<organism evidence="1 2">
    <name type="scientific">Trachipleistophora hominis</name>
    <name type="common">Microsporidian parasite</name>
    <dbReference type="NCBI Taxonomy" id="72359"/>
    <lineage>
        <taxon>Eukaryota</taxon>
        <taxon>Fungi</taxon>
        <taxon>Fungi incertae sedis</taxon>
        <taxon>Microsporidia</taxon>
        <taxon>Pleistophoridae</taxon>
        <taxon>Trachipleistophora</taxon>
    </lineage>
</organism>
<evidence type="ECO:0000313" key="1">
    <source>
        <dbReference type="EMBL" id="ELQ75498.1"/>
    </source>
</evidence>
<proteinExistence type="predicted"/>
<gene>
    <name evidence="1" type="ORF">THOM_1538</name>
</gene>
<sequence>MYTIFVGVFNRLCWKDISLMSNAYTTESQGDLQTIFVGDSVKKAYIVHCTSLQRKLLKCFSSEHIYFNVPFFPSFLFVINVYNQ</sequence>